<dbReference type="InterPro" id="IPR027417">
    <property type="entry name" value="P-loop_NTPase"/>
</dbReference>
<evidence type="ECO:0000313" key="3">
    <source>
        <dbReference type="Proteomes" id="UP000887104"/>
    </source>
</evidence>
<name>A0ABQ4P624_9GAMM</name>
<sequence length="890" mass="101439">MIGSTWNKWDLHIHSPFTHQNNQFGAASLDEYANKLNESGLSLVGITNYFFFADNELEQVREAIQQNGFNIKVLGNLEFRISQPNKDSEFINIHCVFAEHLSTAQINDVMSKLRVKNTTLTHGAIYCEQASLKHHAVKVEEVIIDYAELEEHLSQNFKRGIDYFMVVCPNGYGGFRPDIKEGRSLALAKEIDKFGDLIFGTTENDRAFFLSSRGSNLPPKPVFSCSDAHAMQDIGTLYSWVKARRTFEGLRQVLIEPEERIQIVDDFVERSFQKPYFKSISLNGTLFPSQTLQFKTATLLLNKNMVAIIGGRGTGKSILLDSIRSKFPNTPTTPGLRTVEAGGLTITLNQGDDSEILFNQPANVYSYLHVSQGDIQHISQKPDELSNEIKRMLGLHDATFDQTQTQFIQDCLAKYRAYIDYRNTTDSQGNRINNESHQQNVINYNIELIKTLTNPQNKGLIEQYQRNVQSINQFNQFVNQCSQTLHNIKISIDPLNASISKISTNPQLTTPVPNVDYSATVVALQSNIDLLSQNLAALAKENETITEEFKKQGINQDISSLLNKVNECQTQIDAANNKLKEIKEKNDQYFTLVNDRKIFAQQYQAFQNNQKHAIDSAFNKLNQHQDTWNQEQNQLVQDILTDINIYGSQSFNLKAFYSGLLNCLNGGKFRGTANQPPLDKLKQTFNIHSIDDFFKLLMNEIIIEIPESDTPISLEDFCWRDEYFNQVGRFELLEYLYKPHRVQTYLHVNAEFKYKDKTVDKLSVGQRGTFYVCLKLATDPFGSPFIFDQPEDDLDNDFIMKQLVPLFRRIKKYRQVIIVTHNANLVVNSDAEQIVIANNESEVLSYQSGAVEDGPISSANSIRTRVCEILEGGGYAFEQRERKYGLTMNR</sequence>
<feature type="coiled-coil region" evidence="1">
    <location>
        <begin position="521"/>
        <end position="592"/>
    </location>
</feature>
<gene>
    <name evidence="2" type="ORF">TUM4438_10890</name>
</gene>
<organism evidence="2 3">
    <name type="scientific">Shewanella sairae</name>
    <dbReference type="NCBI Taxonomy" id="190310"/>
    <lineage>
        <taxon>Bacteria</taxon>
        <taxon>Pseudomonadati</taxon>
        <taxon>Pseudomonadota</taxon>
        <taxon>Gammaproteobacteria</taxon>
        <taxon>Alteromonadales</taxon>
        <taxon>Shewanellaceae</taxon>
        <taxon>Shewanella</taxon>
    </lineage>
</organism>
<reference evidence="2" key="1">
    <citation type="submission" date="2021-05" db="EMBL/GenBank/DDBJ databases">
        <title>Molecular characterization for Shewanella algae harboring chromosomal blaOXA-55-like strains isolated from clinical and environment sample.</title>
        <authorList>
            <person name="Ohama Y."/>
            <person name="Aoki K."/>
            <person name="Harada S."/>
            <person name="Moriya K."/>
            <person name="Ishii Y."/>
            <person name="Tateda K."/>
        </authorList>
    </citation>
    <scope>NUCLEOTIDE SEQUENCE</scope>
    <source>
        <strain evidence="2">JCM 11563</strain>
    </source>
</reference>
<keyword evidence="3" id="KW-1185">Reference proteome</keyword>
<dbReference type="SUPFAM" id="SSF52540">
    <property type="entry name" value="P-loop containing nucleoside triphosphate hydrolases"/>
    <property type="match status" value="1"/>
</dbReference>
<dbReference type="NCBIfam" id="NF045780">
    <property type="entry name" value="TrlF_fam_ATP"/>
    <property type="match status" value="1"/>
</dbReference>
<dbReference type="Proteomes" id="UP000887104">
    <property type="component" value="Unassembled WGS sequence"/>
</dbReference>
<dbReference type="InterPro" id="IPR054787">
    <property type="entry name" value="TrlF_ATPase"/>
</dbReference>
<dbReference type="InterPro" id="IPR016195">
    <property type="entry name" value="Pol/histidinol_Pase-like"/>
</dbReference>
<dbReference type="RefSeq" id="WP_220780171.1">
    <property type="nucleotide sequence ID" value="NZ_BPEY01000012.1"/>
</dbReference>
<evidence type="ECO:0000256" key="1">
    <source>
        <dbReference type="SAM" id="Coils"/>
    </source>
</evidence>
<comment type="caution">
    <text evidence="2">The sequence shown here is derived from an EMBL/GenBank/DDBJ whole genome shotgun (WGS) entry which is preliminary data.</text>
</comment>
<dbReference type="Gene3D" id="3.20.20.140">
    <property type="entry name" value="Metal-dependent hydrolases"/>
    <property type="match status" value="1"/>
</dbReference>
<proteinExistence type="predicted"/>
<dbReference type="EMBL" id="BPEY01000012">
    <property type="protein sequence ID" value="GIU42997.1"/>
    <property type="molecule type" value="Genomic_DNA"/>
</dbReference>
<dbReference type="SUPFAM" id="SSF89550">
    <property type="entry name" value="PHP domain-like"/>
    <property type="match status" value="1"/>
</dbReference>
<accession>A0ABQ4P624</accession>
<protein>
    <submittedName>
        <fullName evidence="2">DNA repair ATPase</fullName>
    </submittedName>
</protein>
<evidence type="ECO:0000313" key="2">
    <source>
        <dbReference type="EMBL" id="GIU42997.1"/>
    </source>
</evidence>
<dbReference type="Gene3D" id="3.40.50.300">
    <property type="entry name" value="P-loop containing nucleotide triphosphate hydrolases"/>
    <property type="match status" value="1"/>
</dbReference>
<keyword evidence="1" id="KW-0175">Coiled coil</keyword>